<sequence>MTTDLESKTARSQDTYHVTMKLLMALISSKYSNRSLIFAETGLFVSAPLTIERTSSATTTIVVTGTLRSVGNNTEDGVESQPQTAFQPGAWAHEENVRIVRELEEEEAGSREIPQDPSDLGEEPDCPAVDDGVRVDGEPQDGTQTGGGRTTTIVVRQTTTICPTPTPKPTCNRSPDTYRLHSRQVARSPAIVDAKLTSTGWDNLRQVLRLTRITAWANVYTEGGAFIERTYAVKVTDVLGNARFRFDISAGKRIIVDRLVARLEGDKFVVGTRLLETDPLVRSTPTLRLTVNPWYVSAGETKSYENNFPRNIKLDGLIVADAMQRLDDYVRINIVPASETGKIDPDVIAHEYGHWLHCQARGRARFDGGLAHDTCDSPKLTTALSEGFATAFNLIALDRTPLQDVVYGRYTDRNAAGLESHRLHEVYGCAKKTLENDEGRITAAIFDLGDRLLDEQPVPNDEYANVYDGFSRDDINIRFTPNLLFWRALRGNPQNTRQYWGAARARMRPEAEVKAWNVLRYNWAEFYQEQPAP</sequence>
<comment type="caution">
    <text evidence="2">The sequence shown here is derived from an EMBL/GenBank/DDBJ whole genome shotgun (WGS) entry which is preliminary data.</text>
</comment>
<feature type="region of interest" description="Disordered" evidence="1">
    <location>
        <begin position="103"/>
        <end position="149"/>
    </location>
</feature>
<evidence type="ECO:0000313" key="3">
    <source>
        <dbReference type="Proteomes" id="UP000813385"/>
    </source>
</evidence>
<keyword evidence="3" id="KW-1185">Reference proteome</keyword>
<evidence type="ECO:0000256" key="1">
    <source>
        <dbReference type="SAM" id="MobiDB-lite"/>
    </source>
</evidence>
<evidence type="ECO:0000313" key="2">
    <source>
        <dbReference type="EMBL" id="KAH7368415.1"/>
    </source>
</evidence>
<dbReference type="Proteomes" id="UP000813385">
    <property type="component" value="Unassembled WGS sequence"/>
</dbReference>
<reference evidence="2" key="1">
    <citation type="journal article" date="2021" name="Nat. Commun.">
        <title>Genetic determinants of endophytism in the Arabidopsis root mycobiome.</title>
        <authorList>
            <person name="Mesny F."/>
            <person name="Miyauchi S."/>
            <person name="Thiergart T."/>
            <person name="Pickel B."/>
            <person name="Atanasova L."/>
            <person name="Karlsson M."/>
            <person name="Huettel B."/>
            <person name="Barry K.W."/>
            <person name="Haridas S."/>
            <person name="Chen C."/>
            <person name="Bauer D."/>
            <person name="Andreopoulos W."/>
            <person name="Pangilinan J."/>
            <person name="LaButti K."/>
            <person name="Riley R."/>
            <person name="Lipzen A."/>
            <person name="Clum A."/>
            <person name="Drula E."/>
            <person name="Henrissat B."/>
            <person name="Kohler A."/>
            <person name="Grigoriev I.V."/>
            <person name="Martin F.M."/>
            <person name="Hacquard S."/>
        </authorList>
    </citation>
    <scope>NUCLEOTIDE SEQUENCE</scope>
    <source>
        <strain evidence="2">MPI-CAGE-AT-0016</strain>
    </source>
</reference>
<gene>
    <name evidence="2" type="ORF">B0T11DRAFT_337584</name>
</gene>
<dbReference type="EMBL" id="JAGPXD010000002">
    <property type="protein sequence ID" value="KAH7368415.1"/>
    <property type="molecule type" value="Genomic_DNA"/>
</dbReference>
<organism evidence="2 3">
    <name type="scientific">Plectosphaerella cucumerina</name>
    <dbReference type="NCBI Taxonomy" id="40658"/>
    <lineage>
        <taxon>Eukaryota</taxon>
        <taxon>Fungi</taxon>
        <taxon>Dikarya</taxon>
        <taxon>Ascomycota</taxon>
        <taxon>Pezizomycotina</taxon>
        <taxon>Sordariomycetes</taxon>
        <taxon>Hypocreomycetidae</taxon>
        <taxon>Glomerellales</taxon>
        <taxon>Plectosphaerellaceae</taxon>
        <taxon>Plectosphaerella</taxon>
    </lineage>
</organism>
<dbReference type="AlphaFoldDB" id="A0A8K0X6K3"/>
<dbReference type="OrthoDB" id="5086276at2759"/>
<proteinExistence type="predicted"/>
<accession>A0A8K0X6K3</accession>
<protein>
    <submittedName>
        <fullName evidence="2">Uncharacterized protein</fullName>
    </submittedName>
</protein>
<feature type="compositionally biased region" description="Basic and acidic residues" evidence="1">
    <location>
        <begin position="103"/>
        <end position="114"/>
    </location>
</feature>
<name>A0A8K0X6K3_9PEZI</name>